<sequence length="110" mass="12499">VLGVDLHKETFYRATQLEDLHREVKELNVKQLLGKHTTPLLKLRTAAYSCVRSGATKHHGHPNSLGQAMGYAACAVLCRDEAKRLWQLHEKAEALGISMNCVVHEWRERE</sequence>
<feature type="non-terminal residue" evidence="1">
    <location>
        <position position="1"/>
    </location>
</feature>
<organism evidence="1 2">
    <name type="scientific">Haematococcus lacustris</name>
    <name type="common">Green alga</name>
    <name type="synonym">Haematococcus pluvialis</name>
    <dbReference type="NCBI Taxonomy" id="44745"/>
    <lineage>
        <taxon>Eukaryota</taxon>
        <taxon>Viridiplantae</taxon>
        <taxon>Chlorophyta</taxon>
        <taxon>core chlorophytes</taxon>
        <taxon>Chlorophyceae</taxon>
        <taxon>CS clade</taxon>
        <taxon>Chlamydomonadales</taxon>
        <taxon>Haematococcaceae</taxon>
        <taxon>Haematococcus</taxon>
    </lineage>
</organism>
<name>A0A699ZTW3_HAELA</name>
<reference evidence="1 2" key="1">
    <citation type="submission" date="2020-02" db="EMBL/GenBank/DDBJ databases">
        <title>Draft genome sequence of Haematococcus lacustris strain NIES-144.</title>
        <authorList>
            <person name="Morimoto D."/>
            <person name="Nakagawa S."/>
            <person name="Yoshida T."/>
            <person name="Sawayama S."/>
        </authorList>
    </citation>
    <scope>NUCLEOTIDE SEQUENCE [LARGE SCALE GENOMIC DNA]</scope>
    <source>
        <strain evidence="1 2">NIES-144</strain>
    </source>
</reference>
<proteinExistence type="predicted"/>
<feature type="non-terminal residue" evidence="1">
    <location>
        <position position="110"/>
    </location>
</feature>
<dbReference type="Proteomes" id="UP000485058">
    <property type="component" value="Unassembled WGS sequence"/>
</dbReference>
<evidence type="ECO:0000313" key="1">
    <source>
        <dbReference type="EMBL" id="GFH19432.1"/>
    </source>
</evidence>
<protein>
    <submittedName>
        <fullName evidence="1">Redox-regulatory protein</fullName>
    </submittedName>
</protein>
<dbReference type="EMBL" id="BLLF01001462">
    <property type="protein sequence ID" value="GFH19432.1"/>
    <property type="molecule type" value="Genomic_DNA"/>
</dbReference>
<accession>A0A699ZTW3</accession>
<keyword evidence="2" id="KW-1185">Reference proteome</keyword>
<evidence type="ECO:0000313" key="2">
    <source>
        <dbReference type="Proteomes" id="UP000485058"/>
    </source>
</evidence>
<gene>
    <name evidence="1" type="ORF">HaLaN_16378</name>
</gene>
<dbReference type="AlphaFoldDB" id="A0A699ZTW3"/>
<comment type="caution">
    <text evidence="1">The sequence shown here is derived from an EMBL/GenBank/DDBJ whole genome shotgun (WGS) entry which is preliminary data.</text>
</comment>